<dbReference type="EMBL" id="JNAX01000010">
    <property type="protein sequence ID" value="KGG20777.1"/>
    <property type="molecule type" value="Genomic_DNA"/>
</dbReference>
<evidence type="ECO:0000256" key="5">
    <source>
        <dbReference type="ARBA" id="ARBA00023136"/>
    </source>
</evidence>
<evidence type="ECO:0000256" key="2">
    <source>
        <dbReference type="ARBA" id="ARBA00007362"/>
    </source>
</evidence>
<evidence type="ECO:0000256" key="6">
    <source>
        <dbReference type="SAM" id="Phobius"/>
    </source>
</evidence>
<feature type="transmembrane region" description="Helical" evidence="6">
    <location>
        <begin position="122"/>
        <end position="145"/>
    </location>
</feature>
<feature type="transmembrane region" description="Helical" evidence="6">
    <location>
        <begin position="67"/>
        <end position="89"/>
    </location>
</feature>
<keyword evidence="3 6" id="KW-0812">Transmembrane</keyword>
<comment type="similarity">
    <text evidence="2">Belongs to the EamA transporter family.</text>
</comment>
<feature type="transmembrane region" description="Helical" evidence="6">
    <location>
        <begin position="231"/>
        <end position="249"/>
    </location>
</feature>
<feature type="transmembrane region" description="Helical" evidence="6">
    <location>
        <begin position="165"/>
        <end position="184"/>
    </location>
</feature>
<evidence type="ECO:0000256" key="3">
    <source>
        <dbReference type="ARBA" id="ARBA00022692"/>
    </source>
</evidence>
<dbReference type="Pfam" id="PF00892">
    <property type="entry name" value="EamA"/>
    <property type="match status" value="2"/>
</dbReference>
<reference evidence="9" key="1">
    <citation type="journal article" date="2014" name="Sci. Data">
        <title>Genomes of diverse isolates of the marine cyanobacterium Prochlorococcus.</title>
        <authorList>
            <person name="Biller S."/>
            <person name="Berube P."/>
            <person name="Thompson J."/>
            <person name="Kelly L."/>
            <person name="Roggensack S."/>
            <person name="Awad L."/>
            <person name="Roache-Johnson K."/>
            <person name="Ding H."/>
            <person name="Giovannoni S.J."/>
            <person name="Moore L.R."/>
            <person name="Chisholm S.W."/>
        </authorList>
    </citation>
    <scope>NUCLEOTIDE SEQUENCE [LARGE SCALE GENOMIC DNA]</scope>
    <source>
        <strain evidence="9">PAC1</strain>
    </source>
</reference>
<dbReference type="SUPFAM" id="SSF103481">
    <property type="entry name" value="Multidrug resistance efflux transporter EmrE"/>
    <property type="match status" value="2"/>
</dbReference>
<feature type="transmembrane region" description="Helical" evidence="6">
    <location>
        <begin position="40"/>
        <end position="55"/>
    </location>
</feature>
<dbReference type="InterPro" id="IPR037185">
    <property type="entry name" value="EmrE-like"/>
</dbReference>
<dbReference type="PANTHER" id="PTHR32322">
    <property type="entry name" value="INNER MEMBRANE TRANSPORTER"/>
    <property type="match status" value="1"/>
</dbReference>
<evidence type="ECO:0000259" key="7">
    <source>
        <dbReference type="Pfam" id="PF00892"/>
    </source>
</evidence>
<keyword evidence="4 6" id="KW-1133">Transmembrane helix</keyword>
<comment type="subcellular location">
    <subcellularLocation>
        <location evidence="1">Membrane</location>
        <topology evidence="1">Multi-pass membrane protein</topology>
    </subcellularLocation>
</comment>
<gene>
    <name evidence="8" type="ORF">EV03_0713</name>
</gene>
<dbReference type="AlphaFoldDB" id="A0A0A2C5E5"/>
<dbReference type="Proteomes" id="UP000030392">
    <property type="component" value="Unassembled WGS sequence"/>
</dbReference>
<sequence length="316" mass="34945">MFVIWNWFLMILPFALWGTSMAAMAPLVKAAGPEIVASLRLLPAGLVVLASVPFLKRSWNISKDDLVWFLVFTLIDATLFQIFLAKGLMETGAGLGSVLIDSQPLMVALLARILFGDAINPIGWIGLVLGLVGIICLGVPTELLGNWFLLGNFESGSNFLSHGEVWMICAATSMALGTVLIRFACRNSDPVAVTGWHMVLGSVPLIVWHVFDKNWPLFPDWSAFEWTLMSYSSLFGSALAYGLFFWFASRKELTSFSTLAFLTPVFALITGGIWLGERLFLLQWIGVALVLISVLFVSQRRKFWGNKSDNELIKEA</sequence>
<feature type="transmembrane region" description="Helical" evidence="6">
    <location>
        <begin position="95"/>
        <end position="115"/>
    </location>
</feature>
<protein>
    <submittedName>
        <fullName evidence="8">Permease of the drug/metabolite transporter (DMT)</fullName>
    </submittedName>
</protein>
<feature type="transmembrane region" description="Helical" evidence="6">
    <location>
        <begin position="256"/>
        <end position="275"/>
    </location>
</feature>
<proteinExistence type="inferred from homology"/>
<feature type="transmembrane region" description="Helical" evidence="6">
    <location>
        <begin position="191"/>
        <end position="211"/>
    </location>
</feature>
<accession>A0A0A2C5E5</accession>
<organism evidence="8 9">
    <name type="scientific">Prochlorococcus marinus str. PAC1</name>
    <dbReference type="NCBI Taxonomy" id="59924"/>
    <lineage>
        <taxon>Bacteria</taxon>
        <taxon>Bacillati</taxon>
        <taxon>Cyanobacteriota</taxon>
        <taxon>Cyanophyceae</taxon>
        <taxon>Synechococcales</taxon>
        <taxon>Prochlorococcaceae</taxon>
        <taxon>Prochlorococcus</taxon>
    </lineage>
</organism>
<evidence type="ECO:0000313" key="8">
    <source>
        <dbReference type="EMBL" id="KGG20777.1"/>
    </source>
</evidence>
<dbReference type="GO" id="GO:0016020">
    <property type="term" value="C:membrane"/>
    <property type="evidence" value="ECO:0007669"/>
    <property type="project" value="UniProtKB-SubCell"/>
</dbReference>
<feature type="transmembrane region" description="Helical" evidence="6">
    <location>
        <begin position="281"/>
        <end position="298"/>
    </location>
</feature>
<comment type="caution">
    <text evidence="8">The sequence shown here is derived from an EMBL/GenBank/DDBJ whole genome shotgun (WGS) entry which is preliminary data.</text>
</comment>
<dbReference type="InterPro" id="IPR050638">
    <property type="entry name" value="AA-Vitamin_Transporters"/>
</dbReference>
<evidence type="ECO:0000313" key="9">
    <source>
        <dbReference type="Proteomes" id="UP000030392"/>
    </source>
</evidence>
<feature type="domain" description="EamA" evidence="7">
    <location>
        <begin position="8"/>
        <end position="137"/>
    </location>
</feature>
<keyword evidence="5 6" id="KW-0472">Membrane</keyword>
<dbReference type="InterPro" id="IPR000620">
    <property type="entry name" value="EamA_dom"/>
</dbReference>
<dbReference type="PANTHER" id="PTHR32322:SF2">
    <property type="entry name" value="EAMA DOMAIN-CONTAINING PROTEIN"/>
    <property type="match status" value="1"/>
</dbReference>
<evidence type="ECO:0000256" key="1">
    <source>
        <dbReference type="ARBA" id="ARBA00004141"/>
    </source>
</evidence>
<feature type="domain" description="EamA" evidence="7">
    <location>
        <begin position="163"/>
        <end position="298"/>
    </location>
</feature>
<evidence type="ECO:0000256" key="4">
    <source>
        <dbReference type="ARBA" id="ARBA00022989"/>
    </source>
</evidence>
<name>A0A0A2C5E5_PROMR</name>
<dbReference type="RefSeq" id="WP_036905204.1">
    <property type="nucleotide sequence ID" value="NZ_CP138967.1"/>
</dbReference>